<keyword evidence="4 9" id="KW-0349">Heme</keyword>
<evidence type="ECO:0000256" key="3">
    <source>
        <dbReference type="ARBA" id="ARBA00010617"/>
    </source>
</evidence>
<evidence type="ECO:0000256" key="4">
    <source>
        <dbReference type="ARBA" id="ARBA00022617"/>
    </source>
</evidence>
<feature type="binding site" description="axial binding residue" evidence="9">
    <location>
        <position position="531"/>
    </location>
    <ligand>
        <name>heme</name>
        <dbReference type="ChEBI" id="CHEBI:30413"/>
    </ligand>
    <ligandPart>
        <name>Fe</name>
        <dbReference type="ChEBI" id="CHEBI:18248"/>
    </ligandPart>
</feature>
<dbReference type="PANTHER" id="PTHR24305:SF166">
    <property type="entry name" value="CYTOCHROME P450 12A4, MITOCHONDRIAL-RELATED"/>
    <property type="match status" value="1"/>
</dbReference>
<gene>
    <name evidence="10" type="ORF">RSOLAG22IIIB_04981</name>
</gene>
<proteinExistence type="inferred from homology"/>
<dbReference type="PANTHER" id="PTHR24305">
    <property type="entry name" value="CYTOCHROME P450"/>
    <property type="match status" value="1"/>
</dbReference>
<evidence type="ECO:0000256" key="7">
    <source>
        <dbReference type="ARBA" id="ARBA00023004"/>
    </source>
</evidence>
<name>A0A0K6G2B9_9AGAM</name>
<dbReference type="InterPro" id="IPR036396">
    <property type="entry name" value="Cyt_P450_sf"/>
</dbReference>
<comment type="pathway">
    <text evidence="2">Secondary metabolite biosynthesis.</text>
</comment>
<protein>
    <submittedName>
        <fullName evidence="10">Cytochrome P450 4V2</fullName>
    </submittedName>
</protein>
<dbReference type="Proteomes" id="UP000044841">
    <property type="component" value="Unassembled WGS sequence"/>
</dbReference>
<keyword evidence="11" id="KW-1185">Reference proteome</keyword>
<dbReference type="GO" id="GO:0004497">
    <property type="term" value="F:monooxygenase activity"/>
    <property type="evidence" value="ECO:0007669"/>
    <property type="project" value="UniProtKB-KW"/>
</dbReference>
<evidence type="ECO:0000256" key="2">
    <source>
        <dbReference type="ARBA" id="ARBA00005179"/>
    </source>
</evidence>
<dbReference type="PRINTS" id="PR00385">
    <property type="entry name" value="P450"/>
</dbReference>
<dbReference type="InterPro" id="IPR050121">
    <property type="entry name" value="Cytochrome_P450_monoxygenase"/>
</dbReference>
<organism evidence="10 11">
    <name type="scientific">Rhizoctonia solani</name>
    <dbReference type="NCBI Taxonomy" id="456999"/>
    <lineage>
        <taxon>Eukaryota</taxon>
        <taxon>Fungi</taxon>
        <taxon>Dikarya</taxon>
        <taxon>Basidiomycota</taxon>
        <taxon>Agaricomycotina</taxon>
        <taxon>Agaricomycetes</taxon>
        <taxon>Cantharellales</taxon>
        <taxon>Ceratobasidiaceae</taxon>
        <taxon>Rhizoctonia</taxon>
    </lineage>
</organism>
<dbReference type="EMBL" id="CYGV01001301">
    <property type="protein sequence ID" value="CUA72661.1"/>
    <property type="molecule type" value="Genomic_DNA"/>
</dbReference>
<keyword evidence="6" id="KW-0560">Oxidoreductase</keyword>
<dbReference type="GO" id="GO:0020037">
    <property type="term" value="F:heme binding"/>
    <property type="evidence" value="ECO:0007669"/>
    <property type="project" value="InterPro"/>
</dbReference>
<evidence type="ECO:0000313" key="11">
    <source>
        <dbReference type="Proteomes" id="UP000044841"/>
    </source>
</evidence>
<keyword evidence="7 9" id="KW-0408">Iron</keyword>
<sequence>MLNSTILTSISSSDSLLEYLSIAKEHSIELGIGLLAALGARFVYKTVKRANAFSNLDGPAPTSFLWVDVISQGDEALLYDFETSLKIHDELLERYGPVCRIKGPLGEDRIWIADPRAMGDMVVKGFDDFHEVEGFVAWFALTHGPTIITTTGHKHRIQRKILNPVFTAAHMRNCESQCLTPSDYTDLPSLVTPTFNSITRYLEDIITSKVRESGGNTAIIDIHHWMSNVALEMIGQAGMGYSFGVMEGKEPEYLEASRQLFPLINEMWYIRSLLPTLMKIGPARFRRFVVDCIPFGPVNRLKNITDTMDETAAEVYQQKKRALANGTLESEIAAGNDVMSMMLKQNEVVPPEDQMTEAEIQAQVNGLLFGGHDTTSAALARTLHLLAQYPEAQDLLRAEVREAHGMYGKDLDYDQLNSLKYLDAVCRESLRLWSPAQLTERIAAKDWSLPLRYPVKSKDGRTVISNLQIKKGTHLYLSLGSVNRDKQTWGDDADQFKPSRWLESLPNSVTESKIPGVYSNTMTFLGGPRSCIGFKFSQLEMKVVLSSLVSSFKFDLGPEEPVWVAAGVAKPHARRDGVIDPEPSLHMKVALVDD</sequence>
<evidence type="ECO:0000256" key="9">
    <source>
        <dbReference type="PIRSR" id="PIRSR602401-1"/>
    </source>
</evidence>
<dbReference type="Gene3D" id="1.10.630.10">
    <property type="entry name" value="Cytochrome P450"/>
    <property type="match status" value="1"/>
</dbReference>
<comment type="cofactor">
    <cofactor evidence="1 9">
        <name>heme</name>
        <dbReference type="ChEBI" id="CHEBI:30413"/>
    </cofactor>
</comment>
<evidence type="ECO:0000256" key="1">
    <source>
        <dbReference type="ARBA" id="ARBA00001971"/>
    </source>
</evidence>
<dbReference type="GO" id="GO:0005506">
    <property type="term" value="F:iron ion binding"/>
    <property type="evidence" value="ECO:0007669"/>
    <property type="project" value="InterPro"/>
</dbReference>
<dbReference type="Pfam" id="PF00067">
    <property type="entry name" value="p450"/>
    <property type="match status" value="1"/>
</dbReference>
<evidence type="ECO:0000256" key="8">
    <source>
        <dbReference type="ARBA" id="ARBA00023033"/>
    </source>
</evidence>
<reference evidence="10 11" key="1">
    <citation type="submission" date="2015-07" db="EMBL/GenBank/DDBJ databases">
        <authorList>
            <person name="Noorani M."/>
        </authorList>
    </citation>
    <scope>NUCLEOTIDE SEQUENCE [LARGE SCALE GENOMIC DNA]</scope>
    <source>
        <strain evidence="10">BBA 69670</strain>
    </source>
</reference>
<keyword evidence="8" id="KW-0503">Monooxygenase</keyword>
<dbReference type="CDD" id="cd11069">
    <property type="entry name" value="CYP_FUM15-like"/>
    <property type="match status" value="1"/>
</dbReference>
<dbReference type="GO" id="GO:0016705">
    <property type="term" value="F:oxidoreductase activity, acting on paired donors, with incorporation or reduction of molecular oxygen"/>
    <property type="evidence" value="ECO:0007669"/>
    <property type="project" value="InterPro"/>
</dbReference>
<dbReference type="SUPFAM" id="SSF48264">
    <property type="entry name" value="Cytochrome P450"/>
    <property type="match status" value="1"/>
</dbReference>
<accession>A0A0K6G2B9</accession>
<keyword evidence="5 9" id="KW-0479">Metal-binding</keyword>
<comment type="similarity">
    <text evidence="3">Belongs to the cytochrome P450 family.</text>
</comment>
<evidence type="ECO:0000313" key="10">
    <source>
        <dbReference type="EMBL" id="CUA72661.1"/>
    </source>
</evidence>
<dbReference type="AlphaFoldDB" id="A0A0K6G2B9"/>
<dbReference type="InterPro" id="IPR001128">
    <property type="entry name" value="Cyt_P450"/>
</dbReference>
<dbReference type="PRINTS" id="PR00463">
    <property type="entry name" value="EP450I"/>
</dbReference>
<dbReference type="InterPro" id="IPR002401">
    <property type="entry name" value="Cyt_P450_E_grp-I"/>
</dbReference>
<evidence type="ECO:0000256" key="5">
    <source>
        <dbReference type="ARBA" id="ARBA00022723"/>
    </source>
</evidence>
<evidence type="ECO:0000256" key="6">
    <source>
        <dbReference type="ARBA" id="ARBA00023002"/>
    </source>
</evidence>